<evidence type="ECO:0000256" key="3">
    <source>
        <dbReference type="ARBA" id="ARBA00040635"/>
    </source>
</evidence>
<dbReference type="InterPro" id="IPR000049">
    <property type="entry name" value="ET-Flavoprotein_bsu_CS"/>
</dbReference>
<accession>A0A4P7UHF2</accession>
<keyword evidence="2" id="KW-0813">Transport</keyword>
<proteinExistence type="inferred from homology"/>
<comment type="similarity">
    <text evidence="1">Belongs to the ETF beta-subunit/FixA family.</text>
</comment>
<protein>
    <recommendedName>
        <fullName evidence="3">Protein FixA</fullName>
    </recommendedName>
</protein>
<name>A0A4P7UHF2_DESDE</name>
<dbReference type="SUPFAM" id="SSF52402">
    <property type="entry name" value="Adenine nucleotide alpha hydrolases-like"/>
    <property type="match status" value="1"/>
</dbReference>
<dbReference type="PANTHER" id="PTHR21294">
    <property type="entry name" value="ELECTRON TRANSFER FLAVOPROTEIN BETA-SUBUNIT"/>
    <property type="match status" value="1"/>
</dbReference>
<dbReference type="Proteomes" id="UP000297065">
    <property type="component" value="Chromosome"/>
</dbReference>
<dbReference type="EMBL" id="CP036295">
    <property type="protein sequence ID" value="QCC85673.1"/>
    <property type="molecule type" value="Genomic_DNA"/>
</dbReference>
<dbReference type="InterPro" id="IPR014729">
    <property type="entry name" value="Rossmann-like_a/b/a_fold"/>
</dbReference>
<reference evidence="5 6" key="1">
    <citation type="submission" date="2019-02" db="EMBL/GenBank/DDBJ databases">
        <title>Complete Genome Sequence of Desulfovibrio desulfuricans IC1, a Sulfonate Utilizing Anaerobe.</title>
        <authorList>
            <person name="Day L.A."/>
            <person name="De Leon K.B."/>
            <person name="Wall J.D."/>
        </authorList>
    </citation>
    <scope>NUCLEOTIDE SEQUENCE [LARGE SCALE GENOMIC DNA]</scope>
    <source>
        <strain evidence="5 6">IC1</strain>
    </source>
</reference>
<feature type="domain" description="Electron transfer flavoprotein alpha/beta-subunit N-terminal" evidence="4">
    <location>
        <begin position="21"/>
        <end position="212"/>
    </location>
</feature>
<evidence type="ECO:0000259" key="4">
    <source>
        <dbReference type="SMART" id="SM00893"/>
    </source>
</evidence>
<evidence type="ECO:0000313" key="6">
    <source>
        <dbReference type="Proteomes" id="UP000297065"/>
    </source>
</evidence>
<dbReference type="GO" id="GO:0009055">
    <property type="term" value="F:electron transfer activity"/>
    <property type="evidence" value="ECO:0007669"/>
    <property type="project" value="InterPro"/>
</dbReference>
<dbReference type="Gene3D" id="3.40.50.620">
    <property type="entry name" value="HUPs"/>
    <property type="match status" value="1"/>
</dbReference>
<dbReference type="PIRSF" id="PIRSF000090">
    <property type="entry name" value="Beta-ETF"/>
    <property type="match status" value="1"/>
</dbReference>
<dbReference type="PROSITE" id="PS01065">
    <property type="entry name" value="ETF_BETA"/>
    <property type="match status" value="1"/>
</dbReference>
<evidence type="ECO:0000256" key="1">
    <source>
        <dbReference type="ARBA" id="ARBA00007557"/>
    </source>
</evidence>
<evidence type="ECO:0000313" key="5">
    <source>
        <dbReference type="EMBL" id="QCC85673.1"/>
    </source>
</evidence>
<dbReference type="InterPro" id="IPR033948">
    <property type="entry name" value="ETF_beta_N"/>
</dbReference>
<gene>
    <name evidence="5" type="primary">fixA</name>
    <name evidence="5" type="ORF">DDIC_07250</name>
</gene>
<dbReference type="RefSeq" id="WP_136399819.1">
    <property type="nucleotide sequence ID" value="NZ_CP036295.1"/>
</dbReference>
<dbReference type="SMART" id="SM00893">
    <property type="entry name" value="ETF"/>
    <property type="match status" value="1"/>
</dbReference>
<dbReference type="OrthoDB" id="9804960at2"/>
<evidence type="ECO:0000256" key="2">
    <source>
        <dbReference type="ARBA" id="ARBA00022982"/>
    </source>
</evidence>
<dbReference type="CDD" id="cd01714">
    <property type="entry name" value="ETF_beta"/>
    <property type="match status" value="1"/>
</dbReference>
<dbReference type="InterPro" id="IPR014730">
    <property type="entry name" value="ETF_a/b_N"/>
</dbReference>
<dbReference type="PANTHER" id="PTHR21294:SF17">
    <property type="entry name" value="PROTEIN FIXA"/>
    <property type="match status" value="1"/>
</dbReference>
<sequence>MKIIVCCKIVPEEQDIVVNADRSVDTGKAALKISQYDLNAIEAAMCLAGEGDEVVALSAGPAKNLSNSKICKDILSRGPARLELVSDDSLAGALPDVTAQILAAAIQKIGFDLVLCGEGSGDLYAQQVGILLGEKLGAANINVVQSIAREQGALLVERALEDETEVLRIPLPAVLSLTSDINVPKIPTMKAILAAGKKPANAVSCEDLGADLHGVASMLSVLAPEQADRLHNVVEGDSEEQVAAFVENVRKALQR</sequence>
<dbReference type="Pfam" id="PF01012">
    <property type="entry name" value="ETF"/>
    <property type="match status" value="1"/>
</dbReference>
<dbReference type="NCBIfam" id="NF002888">
    <property type="entry name" value="PRK03359.1"/>
    <property type="match status" value="1"/>
</dbReference>
<organism evidence="5 6">
    <name type="scientific">Desulfovibrio desulfuricans</name>
    <dbReference type="NCBI Taxonomy" id="876"/>
    <lineage>
        <taxon>Bacteria</taxon>
        <taxon>Pseudomonadati</taxon>
        <taxon>Thermodesulfobacteriota</taxon>
        <taxon>Desulfovibrionia</taxon>
        <taxon>Desulfovibrionales</taxon>
        <taxon>Desulfovibrionaceae</taxon>
        <taxon>Desulfovibrio</taxon>
    </lineage>
</organism>
<dbReference type="AlphaFoldDB" id="A0A4P7UHF2"/>
<keyword evidence="2" id="KW-0249">Electron transport</keyword>
<dbReference type="InterPro" id="IPR012255">
    <property type="entry name" value="ETF_b"/>
</dbReference>